<evidence type="ECO:0000256" key="3">
    <source>
        <dbReference type="ARBA" id="ARBA00004906"/>
    </source>
</evidence>
<evidence type="ECO:0000256" key="6">
    <source>
        <dbReference type="ARBA" id="ARBA00022692"/>
    </source>
</evidence>
<dbReference type="InterPro" id="IPR021319">
    <property type="entry name" value="DUF2921"/>
</dbReference>
<reference evidence="14" key="2">
    <citation type="submission" date="2018-05" db="EMBL/GenBank/DDBJ databases">
        <title>OmerRS3 (Oryza meridionalis Reference Sequence Version 3).</title>
        <authorList>
            <person name="Zhang J."/>
            <person name="Kudrna D."/>
            <person name="Lee S."/>
            <person name="Talag J."/>
            <person name="Welchert J."/>
            <person name="Wing R.A."/>
        </authorList>
    </citation>
    <scope>NUCLEOTIDE SEQUENCE [LARGE SCALE GENOMIC DNA]</scope>
    <source>
        <strain evidence="14">cv. OR44</strain>
    </source>
</reference>
<dbReference type="GO" id="GO:0061630">
    <property type="term" value="F:ubiquitin protein ligase activity"/>
    <property type="evidence" value="ECO:0007669"/>
    <property type="project" value="UniProtKB-EC"/>
</dbReference>
<evidence type="ECO:0000256" key="8">
    <source>
        <dbReference type="ARBA" id="ARBA00022989"/>
    </source>
</evidence>
<feature type="domain" description="DUF2921" evidence="13">
    <location>
        <begin position="53"/>
        <end position="275"/>
    </location>
</feature>
<keyword evidence="6 10" id="KW-0812">Transmembrane</keyword>
<evidence type="ECO:0000256" key="2">
    <source>
        <dbReference type="ARBA" id="ARBA00004127"/>
    </source>
</evidence>
<feature type="domain" description="DUF2921" evidence="13">
    <location>
        <begin position="1685"/>
        <end position="1795"/>
    </location>
</feature>
<evidence type="ECO:0000259" key="13">
    <source>
        <dbReference type="Pfam" id="PF25333"/>
    </source>
</evidence>
<dbReference type="HOGENOM" id="CLU_232655_0_0_1"/>
<keyword evidence="11" id="KW-0732">Signal</keyword>
<accession>A0A0E0EDL2</accession>
<keyword evidence="7" id="KW-0833">Ubl conjugation pathway</keyword>
<evidence type="ECO:0000256" key="7">
    <source>
        <dbReference type="ARBA" id="ARBA00022786"/>
    </source>
</evidence>
<dbReference type="Proteomes" id="UP000008021">
    <property type="component" value="Chromosome 7"/>
</dbReference>
<organism evidence="14">
    <name type="scientific">Oryza meridionalis</name>
    <dbReference type="NCBI Taxonomy" id="40149"/>
    <lineage>
        <taxon>Eukaryota</taxon>
        <taxon>Viridiplantae</taxon>
        <taxon>Streptophyta</taxon>
        <taxon>Embryophyta</taxon>
        <taxon>Tracheophyta</taxon>
        <taxon>Spermatophyta</taxon>
        <taxon>Magnoliopsida</taxon>
        <taxon>Liliopsida</taxon>
        <taxon>Poales</taxon>
        <taxon>Poaceae</taxon>
        <taxon>BOP clade</taxon>
        <taxon>Oryzoideae</taxon>
        <taxon>Oryzeae</taxon>
        <taxon>Oryzinae</taxon>
        <taxon>Oryza</taxon>
    </lineage>
</organism>
<feature type="domain" description="DUF2921" evidence="13">
    <location>
        <begin position="1338"/>
        <end position="1389"/>
    </location>
</feature>
<feature type="transmembrane region" description="Helical" evidence="10">
    <location>
        <begin position="1811"/>
        <end position="1835"/>
    </location>
</feature>
<feature type="chain" id="PRO_5002357912" description="RING-type E3 ubiquitin transferase" evidence="11">
    <location>
        <begin position="29"/>
        <end position="2099"/>
    </location>
</feature>
<keyword evidence="15" id="KW-1185">Reference proteome</keyword>
<keyword evidence="9 10" id="KW-0472">Membrane</keyword>
<dbReference type="Pfam" id="PF11145">
    <property type="entry name" value="DUF2921"/>
    <property type="match status" value="2"/>
</dbReference>
<dbReference type="Pfam" id="PF25333">
    <property type="entry name" value="DUF2921_N"/>
    <property type="match status" value="6"/>
</dbReference>
<keyword evidence="5" id="KW-0808">Transferase</keyword>
<name>A0A0E0EDL2_9ORYZ</name>
<feature type="transmembrane region" description="Helical" evidence="10">
    <location>
        <begin position="1906"/>
        <end position="1925"/>
    </location>
</feature>
<dbReference type="Gramene" id="OMERI07G16650.1">
    <property type="protein sequence ID" value="OMERI07G16650.1"/>
    <property type="gene ID" value="OMERI07G16650"/>
</dbReference>
<feature type="domain" description="SWEET-like" evidence="12">
    <location>
        <begin position="767"/>
        <end position="1038"/>
    </location>
</feature>
<comment type="pathway">
    <text evidence="3">Protein modification; protein ubiquitination.</text>
</comment>
<evidence type="ECO:0000313" key="15">
    <source>
        <dbReference type="Proteomes" id="UP000008021"/>
    </source>
</evidence>
<dbReference type="InterPro" id="IPR057425">
    <property type="entry name" value="DUF2921_N"/>
</dbReference>
<evidence type="ECO:0000256" key="9">
    <source>
        <dbReference type="ARBA" id="ARBA00023136"/>
    </source>
</evidence>
<evidence type="ECO:0000256" key="11">
    <source>
        <dbReference type="SAM" id="SignalP"/>
    </source>
</evidence>
<comment type="subcellular location">
    <subcellularLocation>
        <location evidence="2">Endomembrane system</location>
        <topology evidence="2">Multi-pass membrane protein</topology>
    </subcellularLocation>
</comment>
<dbReference type="EnsemblPlants" id="OMERI07G16650.1">
    <property type="protein sequence ID" value="OMERI07G16650.1"/>
    <property type="gene ID" value="OMERI07G16650"/>
</dbReference>
<dbReference type="PANTHER" id="PTHR33389">
    <property type="entry name" value="FAMILY PROTEIN, PUTATIVE (DUF2921)-RELATED"/>
    <property type="match status" value="1"/>
</dbReference>
<keyword evidence="8 10" id="KW-1133">Transmembrane helix</keyword>
<feature type="domain" description="DUF2921" evidence="13">
    <location>
        <begin position="1513"/>
        <end position="1558"/>
    </location>
</feature>
<evidence type="ECO:0000259" key="12">
    <source>
        <dbReference type="Pfam" id="PF11145"/>
    </source>
</evidence>
<evidence type="ECO:0000256" key="1">
    <source>
        <dbReference type="ARBA" id="ARBA00000900"/>
    </source>
</evidence>
<protein>
    <recommendedName>
        <fullName evidence="4">RING-type E3 ubiquitin transferase</fullName>
        <ecNumber evidence="4">2.3.2.27</ecNumber>
    </recommendedName>
</protein>
<dbReference type="STRING" id="40149.A0A0E0EDL2"/>
<proteinExistence type="predicted"/>
<feature type="transmembrane region" description="Helical" evidence="10">
    <location>
        <begin position="1842"/>
        <end position="1864"/>
    </location>
</feature>
<dbReference type="GO" id="GO:0012505">
    <property type="term" value="C:endomembrane system"/>
    <property type="evidence" value="ECO:0007669"/>
    <property type="project" value="UniProtKB-SubCell"/>
</dbReference>
<feature type="domain" description="DUF2921" evidence="13">
    <location>
        <begin position="640"/>
        <end position="742"/>
    </location>
</feature>
<feature type="signal peptide" evidence="11">
    <location>
        <begin position="1"/>
        <end position="28"/>
    </location>
</feature>
<evidence type="ECO:0000256" key="10">
    <source>
        <dbReference type="SAM" id="Phobius"/>
    </source>
</evidence>
<comment type="catalytic activity">
    <reaction evidence="1">
        <text>S-ubiquitinyl-[E2 ubiquitin-conjugating enzyme]-L-cysteine + [acceptor protein]-L-lysine = [E2 ubiquitin-conjugating enzyme]-L-cysteine + N(6)-ubiquitinyl-[acceptor protein]-L-lysine.</text>
        <dbReference type="EC" id="2.3.2.27"/>
    </reaction>
</comment>
<dbReference type="PANTHER" id="PTHR33389:SF4">
    <property type="entry name" value="PII, URIDYLYLTRANSFERASE (DUF2921)"/>
    <property type="match status" value="1"/>
</dbReference>
<evidence type="ECO:0000313" key="14">
    <source>
        <dbReference type="EnsemblPlants" id="OMERI07G16650.1"/>
    </source>
</evidence>
<evidence type="ECO:0000256" key="5">
    <source>
        <dbReference type="ARBA" id="ARBA00022679"/>
    </source>
</evidence>
<dbReference type="EC" id="2.3.2.27" evidence="4"/>
<reference evidence="14" key="1">
    <citation type="submission" date="2015-04" db="UniProtKB">
        <authorList>
            <consortium name="EnsemblPlants"/>
        </authorList>
    </citation>
    <scope>IDENTIFICATION</scope>
</reference>
<feature type="domain" description="SWEET-like" evidence="12">
    <location>
        <begin position="1809"/>
        <end position="2081"/>
    </location>
</feature>
<dbReference type="eggNOG" id="ENOG502QUZB">
    <property type="taxonomic scope" value="Eukaryota"/>
</dbReference>
<evidence type="ECO:0000256" key="4">
    <source>
        <dbReference type="ARBA" id="ARBA00012483"/>
    </source>
</evidence>
<sequence>MAAAKVVANLQILGLCLLHLCLAASAAAYYPDMLLQTSFIPRDYARYADVERRCRSALASADELSPFDPVGAGVLARDLSFANGDWGQDAGRAPLMPSHGGDPPFLRLATFALTHIDTDTLLRRRRPAISAVNVSGVLSFTITRNCCCSSEYAVPHRQVSPEFKLLPGAARLSILFEGVYTETRSSGNDDDIGGGERVLCMVGNSVLPMRGGDSADPWAWARNAGDGSFEPPVMADGNMVLMLRYPKVHTLTTRAVRGELTSTSAASDNAYFDAVRLVSRIGQYSSYLFRPEHGELAANGCSTTRRFVCDDGVDGNCAGDLRGGASFCDILTEFSPGDHGVLAVVPNWNCNSTDEFCSRLGPFQTGGGATNTTDRMLAGFAIAMQDLRCEPASDPHGGEKPAARVSAVFRAVSPWEDQQLALRRTGLGGATLSAEGVWRASTGQLCMTGCLGVAAAASLADEACHYRVELHVPTTFSIRRRSIIVGRITAGDGSHFPLSFRQSVPPKHPWNRFGRSEASLRVAYDYTMVENAGELLRRSEPSGFRSSSIAKALVSYPRQAGAAAAANEMMSLSNLADDLSLHFQPGPRLPILPEQKVWPQWPMLHLDMLSVGPLVGSYSPPLRTLPSTPVARAEIDGGVEQQLLNVSAVLSLSGKMFGWSPVMSLEGVYNQEDGRMYLIGCRNVEAPWRIVSTSRDLEDWMDCSIEVRVEYPPKTTRWLFSPTATAYISSTRDAGDPLHFNTTELRTTPISYRGGRRDAPPDTLTEQTIEGLVSIAMLSGTIAAAVGQLRYIASHPDVAPYVSLVALGVQAVGYTATLVTDAKMLPAWPTYNYRMYVGHLHWNMDSTVKALTLAALLLTLRLAQKVRRSRARARARSPAEPGRVPSDDAVLLHSSGVYLAGLVFVLAVHAVATHTTYDEQKAAVASHAPPSFMRTRGAVVERYVGLVKEWFLLPQVIGNAVWRVNCKPLRNAYYGGVTAVWMLPHVYRYLRPPAVYIYRPEVQDDSMAFYAKATDVVVPVIAVALALLIYVQQRWNYKIVGWSLLRTEQTKSWPMTTTTPPAAARASASASAGFLEGKSGISPSSCDARTHCVEEPTPTAQATPVFLAACGLVQAWYRVAMFGDEGPMFLLLYLCMMASSCFAYQFNPSEEAEHSYLRFADVKRQCRTVLASASELADDAYRGKRVKRELSFEKGDWRQDAGQAPLVPFDGGDAAEDGHRPPLDPLLLATFMVTHVDDDDERRACNVVNVSGLLVLTISRTSASPEIGYHLPVVSSPVFELSPGSTKLKIACTRTPRRQRGPAMAAARRCCAWSGLGTGVLPTRGDDGADPWGWAKNSGRAGFQPPVATDESMLLVLRYPKELTLTTRAVVGEMRSTRAMSDAAYFDTVKLVSGPTWNRQYEFRRPWELAAAAGTCRPLTSSDDDGNRARDLYKGRYLCDVLERYSHGVITAHPITWRHCNSTATDAPCPFEMDRAEDAAIVGIVLHDLRCQGYDLDMAGNPGGVKVSVVFRALSPREHWYTAVQRTALSGKTLSAEGVWNASAGEVSMVACRGIGSKACHFRRCVSGILPVVYRYNYTKVKLAGEFLRRSSSPSDFWSIMARSVPLSYPNCGGNGDGKSSLADLADRLTLRFTAMPSLFSPPGWMERPVLHLEVFFLGQLIERFMPASDDATTRSSKIPGDEPCLQEQRLLNVSAELTIFGELRVASSAMSLEGVYDREDGRMYLIGCREVNHLAWRNSSARRKLELEEGMDCSIEVNVEYPPTTTHWFVRSTARVQIASTRVAGDDPLHFDTVKLRAQPVRYPRRWPDFISRAIVDGVLCLVLLTATIAADLVQLPPRRLAPNVSLVMLGVQALGLVMPLFAGMEALLARVTLQPELDTTRPLPPPGSSYMLDYNRPYQAVDRTAKILAVAAFLLTLCIAWKVRRSRARLLAHSPGEAARVPGDGKVFVYCSSAHLALFVAVLALNSSRAATVEQHVGLMQDMFLLPQVIGNAAWRVNCKPLAGSFYVGITATRLLPRVYDLVRPTPVADVFSDDVHAPATASASSREGFFPRAGDVVMPLAAVSLAAAVFVQQRWNYAIASRMGNSSQQQKVHHIF</sequence>
<feature type="domain" description="DUF2921" evidence="13">
    <location>
        <begin position="321"/>
        <end position="496"/>
    </location>
</feature>